<evidence type="ECO:0000256" key="5">
    <source>
        <dbReference type="ARBA" id="ARBA00022955"/>
    </source>
</evidence>
<keyword evidence="11 13" id="KW-1207">Sterol metabolism</keyword>
<dbReference type="GO" id="GO:0005789">
    <property type="term" value="C:endoplasmic reticulum membrane"/>
    <property type="evidence" value="ECO:0007669"/>
    <property type="project" value="TreeGrafter"/>
</dbReference>
<feature type="transmembrane region" description="Helical" evidence="13">
    <location>
        <begin position="320"/>
        <end position="339"/>
    </location>
</feature>
<evidence type="ECO:0000313" key="14">
    <source>
        <dbReference type="EMBL" id="PNP37811.1"/>
    </source>
</evidence>
<dbReference type="EMBL" id="JPDN02000003">
    <property type="protein sequence ID" value="PON29901.1"/>
    <property type="molecule type" value="Genomic_DNA"/>
</dbReference>
<feature type="transmembrane region" description="Helical" evidence="13">
    <location>
        <begin position="155"/>
        <end position="175"/>
    </location>
</feature>
<feature type="transmembrane region" description="Helical" evidence="13">
    <location>
        <begin position="86"/>
        <end position="104"/>
    </location>
</feature>
<gene>
    <name evidence="15" type="ORF">TGAM01_v201267</name>
    <name evidence="14" type="ORF">TGAMA5MH_10296</name>
</gene>
<name>A0A0W7VPK7_9HYPO</name>
<keyword evidence="7 13" id="KW-0560">Oxidoreductase</keyword>
<evidence type="ECO:0000313" key="16">
    <source>
        <dbReference type="Proteomes" id="UP000054821"/>
    </source>
</evidence>
<keyword evidence="5 13" id="KW-0752">Steroid biosynthesis</keyword>
<dbReference type="OrthoDB" id="10262235at2759"/>
<dbReference type="Proteomes" id="UP000054821">
    <property type="component" value="Unassembled WGS sequence"/>
</dbReference>
<dbReference type="InterPro" id="IPR018083">
    <property type="entry name" value="Sterol_reductase_CS"/>
</dbReference>
<evidence type="ECO:0000256" key="1">
    <source>
        <dbReference type="ARBA" id="ARBA00004141"/>
    </source>
</evidence>
<feature type="transmembrane region" description="Helical" evidence="13">
    <location>
        <begin position="434"/>
        <end position="452"/>
    </location>
</feature>
<organism evidence="15 16">
    <name type="scientific">Trichoderma gamsii</name>
    <dbReference type="NCBI Taxonomy" id="398673"/>
    <lineage>
        <taxon>Eukaryota</taxon>
        <taxon>Fungi</taxon>
        <taxon>Dikarya</taxon>
        <taxon>Ascomycota</taxon>
        <taxon>Pezizomycotina</taxon>
        <taxon>Sordariomycetes</taxon>
        <taxon>Hypocreomycetidae</taxon>
        <taxon>Hypocreales</taxon>
        <taxon>Hypocreaceae</taxon>
        <taxon>Trichoderma</taxon>
    </lineage>
</organism>
<dbReference type="AlphaFoldDB" id="A0A0W7VPK7"/>
<feature type="transmembrane region" description="Helical" evidence="13">
    <location>
        <begin position="125"/>
        <end position="143"/>
    </location>
</feature>
<keyword evidence="16" id="KW-1185">Reference proteome</keyword>
<keyword evidence="12 13" id="KW-0753">Steroid metabolism</keyword>
<sequence length="486" mass="54182">MAPKSKRAATEQPHGYEFGGPLGAFGISFGLPVLVYLFTFACNDVSGCPAPSFLSPKTLSLDQLKLEVGWPADGIWGLASWKASGALAAYYFLNLILYAILPAAEVDGTVLQSGGRLKYRFNTMYSNMATLFALAAGTIAQGAEFPVWTFISENYVQLLTASILLSYAIATFVYVRSFSVKAGNKDNRELAAGGHTGNMLYDWFIGRELNPRITIPLIGEVDLKEWCELRPGMMGWIILNCSWCAQQYRNYGYVTDSVVCITVVQALYIIDSWVNEAAILTTMDITTDGFGMMLAFGDLVWVPFVYSLQTRYLSVYPRSLGPVGLLTTGSLICLGFYIFRSANSQKNAFRTNPNDPKVAHLKYIETKTGSKLLTTGWWGIARHINYFGDWIQAWPYCLPTGIAGYQILSAGSTSAEGAFVMADGRQVIQGEARGWGMLITYFYIVYFGVLLIHRDGRDDQKCYRKYGEDWVKYKKIVRWRIIPGIY</sequence>
<accession>A0A0W7VPK7</accession>
<comment type="subcellular location">
    <subcellularLocation>
        <location evidence="1">Membrane</location>
        <topology evidence="1">Multi-pass membrane protein</topology>
    </subcellularLocation>
</comment>
<keyword evidence="4 13" id="KW-0812">Transmembrane</keyword>
<keyword evidence="3 13" id="KW-0444">Lipid biosynthesis</keyword>
<feature type="transmembrane region" description="Helical" evidence="13">
    <location>
        <begin position="251"/>
        <end position="270"/>
    </location>
</feature>
<dbReference type="GeneID" id="29985579"/>
<dbReference type="PANTHER" id="PTHR21257">
    <property type="entry name" value="DELTA(14)-STEROL REDUCTASE"/>
    <property type="match status" value="1"/>
</dbReference>
<evidence type="ECO:0000256" key="3">
    <source>
        <dbReference type="ARBA" id="ARBA00022516"/>
    </source>
</evidence>
<evidence type="ECO:0000313" key="15">
    <source>
        <dbReference type="EMBL" id="PON29901.1"/>
    </source>
</evidence>
<dbReference type="PANTHER" id="PTHR21257:SF52">
    <property type="entry name" value="DELTA(14)-STEROL REDUCTASE TM7SF2"/>
    <property type="match status" value="1"/>
</dbReference>
<keyword evidence="8 13" id="KW-0756">Sterol biosynthesis</keyword>
<keyword evidence="6 13" id="KW-1133">Transmembrane helix</keyword>
<dbReference type="GO" id="GO:0050613">
    <property type="term" value="F:Delta14-sterol reductase activity"/>
    <property type="evidence" value="ECO:0007669"/>
    <property type="project" value="UniProtKB-ARBA"/>
</dbReference>
<keyword evidence="10 13" id="KW-0472">Membrane</keyword>
<dbReference type="PROSITE" id="PS01018">
    <property type="entry name" value="STEROL_REDUCT_2"/>
    <property type="match status" value="1"/>
</dbReference>
<reference evidence="15 16" key="1">
    <citation type="journal article" date="2016" name="Genome Announc.">
        <title>Draft Whole-Genome Sequence of Trichoderma gamsii T6085, a Promising Biocontrol Agent of Fusarium Head Blight on Wheat.</title>
        <authorList>
            <person name="Baroncelli R."/>
            <person name="Zapparata A."/>
            <person name="Piaggeschi G."/>
            <person name="Sarrocco S."/>
            <person name="Vannacci G."/>
        </authorList>
    </citation>
    <scope>NUCLEOTIDE SEQUENCE [LARGE SCALE GENOMIC DNA]</scope>
    <source>
        <strain evidence="15 16">T6085</strain>
    </source>
</reference>
<evidence type="ECO:0000256" key="7">
    <source>
        <dbReference type="ARBA" id="ARBA00023002"/>
    </source>
</evidence>
<dbReference type="EMBL" id="MTYH01000127">
    <property type="protein sequence ID" value="PNP37811.1"/>
    <property type="molecule type" value="Genomic_DNA"/>
</dbReference>
<reference evidence="14 17" key="2">
    <citation type="submission" date="2017-02" db="EMBL/GenBank/DDBJ databases">
        <title>Genomes of Trichoderma spp. with biocontrol activity.</title>
        <authorList>
            <person name="Gardiner D."/>
            <person name="Kazan K."/>
            <person name="Vos C."/>
            <person name="Harvey P."/>
        </authorList>
    </citation>
    <scope>NUCLEOTIDE SEQUENCE [LARGE SCALE GENOMIC DNA]</scope>
    <source>
        <strain evidence="14 17">A5MH</strain>
    </source>
</reference>
<dbReference type="Proteomes" id="UP000236546">
    <property type="component" value="Unassembled WGS sequence"/>
</dbReference>
<dbReference type="RefSeq" id="XP_018661405.1">
    <property type="nucleotide sequence ID" value="XM_018805496.1"/>
</dbReference>
<evidence type="ECO:0000256" key="8">
    <source>
        <dbReference type="ARBA" id="ARBA00023011"/>
    </source>
</evidence>
<dbReference type="Gene3D" id="1.20.120.1630">
    <property type="match status" value="1"/>
</dbReference>
<comment type="similarity">
    <text evidence="2 13">Belongs to the ERG4/ERG24 family.</text>
</comment>
<evidence type="ECO:0000256" key="10">
    <source>
        <dbReference type="ARBA" id="ARBA00023136"/>
    </source>
</evidence>
<dbReference type="GO" id="GO:0006696">
    <property type="term" value="P:ergosterol biosynthetic process"/>
    <property type="evidence" value="ECO:0007669"/>
    <property type="project" value="TreeGrafter"/>
</dbReference>
<evidence type="ECO:0000256" key="12">
    <source>
        <dbReference type="ARBA" id="ARBA00023221"/>
    </source>
</evidence>
<feature type="transmembrane region" description="Helical" evidence="13">
    <location>
        <begin position="290"/>
        <end position="308"/>
    </location>
</feature>
<reference evidence="15" key="3">
    <citation type="submission" date="2017-08" db="EMBL/GenBank/DDBJ databases">
        <title>Trichoderma gamsii strain T6085, whole genome shotgun sequencing project.</title>
        <authorList>
            <person name="Baroncelli R."/>
        </authorList>
    </citation>
    <scope>NUCLEOTIDE SEQUENCE</scope>
    <source>
        <strain evidence="15">T6085</strain>
    </source>
</reference>
<protein>
    <recommendedName>
        <fullName evidence="13">Delta(14)-sterol reductase</fullName>
    </recommendedName>
    <alternativeName>
        <fullName evidence="13">C-14 sterol reductase</fullName>
    </alternativeName>
    <alternativeName>
        <fullName evidence="13">Sterol C14-reductase</fullName>
    </alternativeName>
</protein>
<evidence type="ECO:0000256" key="2">
    <source>
        <dbReference type="ARBA" id="ARBA00005402"/>
    </source>
</evidence>
<evidence type="ECO:0000256" key="11">
    <source>
        <dbReference type="ARBA" id="ARBA00023166"/>
    </source>
</evidence>
<dbReference type="InterPro" id="IPR001171">
    <property type="entry name" value="ERG24_DHCR-like"/>
</dbReference>
<evidence type="ECO:0000256" key="13">
    <source>
        <dbReference type="RuleBase" id="RU369120"/>
    </source>
</evidence>
<dbReference type="STRING" id="398673.A0A0W7VPK7"/>
<comment type="caution">
    <text evidence="15">The sequence shown here is derived from an EMBL/GenBank/DDBJ whole genome shotgun (WGS) entry which is preliminary data.</text>
</comment>
<evidence type="ECO:0000256" key="6">
    <source>
        <dbReference type="ARBA" id="ARBA00022989"/>
    </source>
</evidence>
<dbReference type="PROSITE" id="PS01017">
    <property type="entry name" value="STEROL_REDUCT_1"/>
    <property type="match status" value="1"/>
</dbReference>
<evidence type="ECO:0000313" key="17">
    <source>
        <dbReference type="Proteomes" id="UP000236546"/>
    </source>
</evidence>
<dbReference type="Pfam" id="PF01222">
    <property type="entry name" value="ERG4_ERG24"/>
    <property type="match status" value="1"/>
</dbReference>
<feature type="transmembrane region" description="Helical" evidence="13">
    <location>
        <begin position="21"/>
        <end position="41"/>
    </location>
</feature>
<keyword evidence="9 13" id="KW-0443">Lipid metabolism</keyword>
<evidence type="ECO:0000256" key="9">
    <source>
        <dbReference type="ARBA" id="ARBA00023098"/>
    </source>
</evidence>
<evidence type="ECO:0000256" key="4">
    <source>
        <dbReference type="ARBA" id="ARBA00022692"/>
    </source>
</evidence>
<proteinExistence type="inferred from homology"/>